<dbReference type="PROSITE" id="PS50893">
    <property type="entry name" value="ABC_TRANSPORTER_2"/>
    <property type="match status" value="1"/>
</dbReference>
<keyword evidence="2" id="KW-0547">Nucleotide-binding</keyword>
<evidence type="ECO:0000313" key="5">
    <source>
        <dbReference type="EMBL" id="MBP2020983.1"/>
    </source>
</evidence>
<dbReference type="PANTHER" id="PTHR42939:SF1">
    <property type="entry name" value="ABC TRANSPORTER ATP-BINDING PROTEIN ALBC-RELATED"/>
    <property type="match status" value="1"/>
</dbReference>
<dbReference type="SUPFAM" id="SSF52540">
    <property type="entry name" value="P-loop containing nucleoside triphosphate hydrolases"/>
    <property type="match status" value="1"/>
</dbReference>
<keyword evidence="6" id="KW-1185">Reference proteome</keyword>
<gene>
    <name evidence="5" type="ORF">J2Z44_000767</name>
</gene>
<dbReference type="PANTHER" id="PTHR42939">
    <property type="entry name" value="ABC TRANSPORTER ATP-BINDING PROTEIN ALBC-RELATED"/>
    <property type="match status" value="1"/>
</dbReference>
<organism evidence="5 6">
    <name type="scientific">Clostridium punense</name>
    <dbReference type="NCBI Taxonomy" id="1054297"/>
    <lineage>
        <taxon>Bacteria</taxon>
        <taxon>Bacillati</taxon>
        <taxon>Bacillota</taxon>
        <taxon>Clostridia</taxon>
        <taxon>Eubacteriales</taxon>
        <taxon>Clostridiaceae</taxon>
        <taxon>Clostridium</taxon>
    </lineage>
</organism>
<dbReference type="Pfam" id="PF00005">
    <property type="entry name" value="ABC_tran"/>
    <property type="match status" value="1"/>
</dbReference>
<dbReference type="RefSeq" id="WP_021284455.1">
    <property type="nucleotide sequence ID" value="NZ_JAGGLL010000004.1"/>
</dbReference>
<dbReference type="CDD" id="cd03230">
    <property type="entry name" value="ABC_DR_subfamily_A"/>
    <property type="match status" value="1"/>
</dbReference>
<evidence type="ECO:0000256" key="3">
    <source>
        <dbReference type="ARBA" id="ARBA00022840"/>
    </source>
</evidence>
<feature type="domain" description="ABC transporter" evidence="4">
    <location>
        <begin position="2"/>
        <end position="225"/>
    </location>
</feature>
<protein>
    <submittedName>
        <fullName evidence="5">ABC-2 type transport system ATP-binding protein</fullName>
    </submittedName>
</protein>
<dbReference type="InterPro" id="IPR017871">
    <property type="entry name" value="ABC_transporter-like_CS"/>
</dbReference>
<dbReference type="EMBL" id="JAGGLL010000004">
    <property type="protein sequence ID" value="MBP2020983.1"/>
    <property type="molecule type" value="Genomic_DNA"/>
</dbReference>
<reference evidence="5 6" key="1">
    <citation type="submission" date="2021-03" db="EMBL/GenBank/DDBJ databases">
        <title>Genomic Encyclopedia of Type Strains, Phase IV (KMG-IV): sequencing the most valuable type-strain genomes for metagenomic binning, comparative biology and taxonomic classification.</title>
        <authorList>
            <person name="Goeker M."/>
        </authorList>
    </citation>
    <scope>NUCLEOTIDE SEQUENCE [LARGE SCALE GENOMIC DNA]</scope>
    <source>
        <strain evidence="5 6">DSM 28650</strain>
    </source>
</reference>
<dbReference type="SMART" id="SM00382">
    <property type="entry name" value="AAA"/>
    <property type="match status" value="1"/>
</dbReference>
<sequence>MIEVKNVVKKYRKIIALDEATFTAKEGRVTALLGINGVGKSTALKAIMGLIPINSGEILIDGEPINYEVYNKIAMVPDVNTIFPHMTIEEAFNFMSIYYKNWDNEKANKMLEFFKLTKDKKINELSKGNKARVKLILGFGQKSKYLLLDEPFSGIDIFTREDFIGAMSGEFIEEGQGLIITTHEIGEIENLAEDVVLLEEGKVIKQFSAEECREYYGKSIMDMMREVYRNA</sequence>
<dbReference type="Gene3D" id="3.40.50.300">
    <property type="entry name" value="P-loop containing nucleotide triphosphate hydrolases"/>
    <property type="match status" value="1"/>
</dbReference>
<dbReference type="PROSITE" id="PS00211">
    <property type="entry name" value="ABC_TRANSPORTER_1"/>
    <property type="match status" value="1"/>
</dbReference>
<dbReference type="InterPro" id="IPR027417">
    <property type="entry name" value="P-loop_NTPase"/>
</dbReference>
<evidence type="ECO:0000313" key="6">
    <source>
        <dbReference type="Proteomes" id="UP001519308"/>
    </source>
</evidence>
<evidence type="ECO:0000256" key="1">
    <source>
        <dbReference type="ARBA" id="ARBA00022448"/>
    </source>
</evidence>
<accession>A0ABS4JZL9</accession>
<keyword evidence="1" id="KW-0813">Transport</keyword>
<comment type="caution">
    <text evidence="5">The sequence shown here is derived from an EMBL/GenBank/DDBJ whole genome shotgun (WGS) entry which is preliminary data.</text>
</comment>
<dbReference type="InterPro" id="IPR003439">
    <property type="entry name" value="ABC_transporter-like_ATP-bd"/>
</dbReference>
<evidence type="ECO:0000256" key="2">
    <source>
        <dbReference type="ARBA" id="ARBA00022741"/>
    </source>
</evidence>
<dbReference type="GO" id="GO:0005524">
    <property type="term" value="F:ATP binding"/>
    <property type="evidence" value="ECO:0007669"/>
    <property type="project" value="UniProtKB-KW"/>
</dbReference>
<proteinExistence type="predicted"/>
<name>A0ABS4JZL9_9CLOT</name>
<keyword evidence="3 5" id="KW-0067">ATP-binding</keyword>
<evidence type="ECO:0000259" key="4">
    <source>
        <dbReference type="PROSITE" id="PS50893"/>
    </source>
</evidence>
<dbReference type="InterPro" id="IPR003593">
    <property type="entry name" value="AAA+_ATPase"/>
</dbReference>
<dbReference type="Proteomes" id="UP001519308">
    <property type="component" value="Unassembled WGS sequence"/>
</dbReference>
<dbReference type="InterPro" id="IPR051782">
    <property type="entry name" value="ABC_Transporter_VariousFunc"/>
</dbReference>